<name>A0ACD6AUA1_AVESA</name>
<sequence length="203" mass="21802">MAPVGKNGRGGRGRGAAATTARSAPAATGHGTPTESTQTPGSNASQAAENSAVSSPRAHPESSQGIDTGDADVEVAVDQAGKGSNKRKFKSDVWDDFTKEFLKGKWRAVCNWCRHDFAGESNSGTTHLRNHRNTCPSRHAPIGPKQQKLKLSKDVDGSVSLENTNFNQEVARKELALMICVHEYPLSIVDHARFHGPGKDVRY</sequence>
<evidence type="ECO:0000313" key="1">
    <source>
        <dbReference type="EnsemblPlants" id="AVESA.00010b.r2.UnG1452040.1.CDS"/>
    </source>
</evidence>
<accession>A0ACD6AUA1</accession>
<evidence type="ECO:0000313" key="2">
    <source>
        <dbReference type="Proteomes" id="UP001732700"/>
    </source>
</evidence>
<dbReference type="Proteomes" id="UP001732700">
    <property type="component" value="Unassembled WGS sequence"/>
</dbReference>
<proteinExistence type="predicted"/>
<organism evidence="1 2">
    <name type="scientific">Avena sativa</name>
    <name type="common">Oat</name>
    <dbReference type="NCBI Taxonomy" id="4498"/>
    <lineage>
        <taxon>Eukaryota</taxon>
        <taxon>Viridiplantae</taxon>
        <taxon>Streptophyta</taxon>
        <taxon>Embryophyta</taxon>
        <taxon>Tracheophyta</taxon>
        <taxon>Spermatophyta</taxon>
        <taxon>Magnoliopsida</taxon>
        <taxon>Liliopsida</taxon>
        <taxon>Poales</taxon>
        <taxon>Poaceae</taxon>
        <taxon>BOP clade</taxon>
        <taxon>Pooideae</taxon>
        <taxon>Poodae</taxon>
        <taxon>Poeae</taxon>
        <taxon>Poeae Chloroplast Group 1 (Aveneae type)</taxon>
        <taxon>Aveninae</taxon>
        <taxon>Avena</taxon>
    </lineage>
</organism>
<reference evidence="1" key="1">
    <citation type="submission" date="2025-09" db="UniProtKB">
        <authorList>
            <consortium name="EnsemblPlants"/>
        </authorList>
    </citation>
    <scope>IDENTIFICATION</scope>
</reference>
<protein>
    <submittedName>
        <fullName evidence="1">Uncharacterized protein</fullName>
    </submittedName>
</protein>
<keyword evidence="2" id="KW-1185">Reference proteome</keyword>
<dbReference type="EnsemblPlants" id="AVESA.00010b.r2.UnG1452040.1">
    <property type="protein sequence ID" value="AVESA.00010b.r2.UnG1452040.1.CDS"/>
    <property type="gene ID" value="AVESA.00010b.r2.UnG1452040"/>
</dbReference>